<dbReference type="Proteomes" id="UP000195437">
    <property type="component" value="Chromosome"/>
</dbReference>
<evidence type="ECO:0000313" key="5">
    <source>
        <dbReference type="Proteomes" id="UP000195437"/>
    </source>
</evidence>
<dbReference type="Gene3D" id="3.40.50.970">
    <property type="match status" value="1"/>
</dbReference>
<keyword evidence="5" id="KW-1185">Reference proteome</keyword>
<organism evidence="4 5">
    <name type="scientific">Tumebacillus avium</name>
    <dbReference type="NCBI Taxonomy" id="1903704"/>
    <lineage>
        <taxon>Bacteria</taxon>
        <taxon>Bacillati</taxon>
        <taxon>Bacillota</taxon>
        <taxon>Bacilli</taxon>
        <taxon>Bacillales</taxon>
        <taxon>Alicyclobacillaceae</taxon>
        <taxon>Tumebacillus</taxon>
    </lineage>
</organism>
<dbReference type="Pfam" id="PF02776">
    <property type="entry name" value="TPP_enzyme_N"/>
    <property type="match status" value="1"/>
</dbReference>
<keyword evidence="1" id="KW-0210">Decarboxylase</keyword>
<dbReference type="OrthoDB" id="9785953at2"/>
<dbReference type="GO" id="GO:0016831">
    <property type="term" value="F:carboxy-lyase activity"/>
    <property type="evidence" value="ECO:0007669"/>
    <property type="project" value="UniProtKB-KW"/>
</dbReference>
<evidence type="ECO:0000259" key="3">
    <source>
        <dbReference type="Pfam" id="PF02776"/>
    </source>
</evidence>
<dbReference type="InterPro" id="IPR051818">
    <property type="entry name" value="TPP_dependent_decarboxylase"/>
</dbReference>
<evidence type="ECO:0000313" key="4">
    <source>
        <dbReference type="EMBL" id="ARU62944.1"/>
    </source>
</evidence>
<dbReference type="SUPFAM" id="SSF52518">
    <property type="entry name" value="Thiamin diphosphate-binding fold (THDP-binding)"/>
    <property type="match status" value="1"/>
</dbReference>
<keyword evidence="2" id="KW-0456">Lyase</keyword>
<dbReference type="PANTHER" id="PTHR42818">
    <property type="entry name" value="SULFOPYRUVATE DECARBOXYLASE SUBUNIT ALPHA"/>
    <property type="match status" value="1"/>
</dbReference>
<dbReference type="RefSeq" id="WP_087458294.1">
    <property type="nucleotide sequence ID" value="NZ_CP021434.1"/>
</dbReference>
<dbReference type="AlphaFoldDB" id="A0A1Y0IUE0"/>
<dbReference type="PANTHER" id="PTHR42818:SF1">
    <property type="entry name" value="SULFOPYRUVATE DECARBOXYLASE"/>
    <property type="match status" value="1"/>
</dbReference>
<protein>
    <recommendedName>
        <fullName evidence="3">Thiamine pyrophosphate enzyme N-terminal TPP-binding domain-containing protein</fullName>
    </recommendedName>
</protein>
<dbReference type="GO" id="GO:0030976">
    <property type="term" value="F:thiamine pyrophosphate binding"/>
    <property type="evidence" value="ECO:0007669"/>
    <property type="project" value="InterPro"/>
</dbReference>
<accession>A0A1Y0IUE0</accession>
<reference evidence="5" key="1">
    <citation type="submission" date="2017-05" db="EMBL/GenBank/DDBJ databases">
        <authorList>
            <person name="Sung H."/>
        </authorList>
    </citation>
    <scope>NUCLEOTIDE SEQUENCE [LARGE SCALE GENOMIC DNA]</scope>
    <source>
        <strain evidence="5">AR23208</strain>
    </source>
</reference>
<sequence>MNNVAERFLTTLLDNGYRSYTGVPCSLLKGAFRFLEEEMLQEAPRLRYVSSVREDSALGLAAGMYLGGEKPVVLMQNSGVGYCLNVLTSMLLIYDIPMVLVISWRGAAGSNDAVEHDIIGERLLDVLGSINVPHVLLDPEAPEASVEECLRKVDEVQQPVALIISEKV</sequence>
<feature type="domain" description="Thiamine pyrophosphate enzyme N-terminal TPP-binding" evidence="3">
    <location>
        <begin position="3"/>
        <end position="111"/>
    </location>
</feature>
<name>A0A1Y0IUE0_9BACL</name>
<evidence type="ECO:0000256" key="1">
    <source>
        <dbReference type="ARBA" id="ARBA00022793"/>
    </source>
</evidence>
<proteinExistence type="predicted"/>
<dbReference type="InterPro" id="IPR012001">
    <property type="entry name" value="Thiamin_PyroP_enz_TPP-bd_dom"/>
</dbReference>
<dbReference type="InterPro" id="IPR029061">
    <property type="entry name" value="THDP-binding"/>
</dbReference>
<dbReference type="KEGG" id="tum:CBW65_19625"/>
<gene>
    <name evidence="4" type="ORF">CBW65_19625</name>
</gene>
<dbReference type="CDD" id="cd07035">
    <property type="entry name" value="TPP_PYR_POX_like"/>
    <property type="match status" value="1"/>
</dbReference>
<evidence type="ECO:0000256" key="2">
    <source>
        <dbReference type="ARBA" id="ARBA00023239"/>
    </source>
</evidence>
<dbReference type="EMBL" id="CP021434">
    <property type="protein sequence ID" value="ARU62944.1"/>
    <property type="molecule type" value="Genomic_DNA"/>
</dbReference>